<accession>X0MKI8</accession>
<comment type="similarity">
    <text evidence="2">Belongs to the MSOX/MTOX family.</text>
</comment>
<dbReference type="InterPro" id="IPR036188">
    <property type="entry name" value="FAD/NAD-bd_sf"/>
</dbReference>
<dbReference type="GO" id="GO:0051698">
    <property type="term" value="F:saccharopine oxidase activity"/>
    <property type="evidence" value="ECO:0007669"/>
    <property type="project" value="TreeGrafter"/>
</dbReference>
<feature type="domain" description="FAD dependent oxidoreductase" evidence="6">
    <location>
        <begin position="11"/>
        <end position="187"/>
    </location>
</feature>
<evidence type="ECO:0000313" key="7">
    <source>
        <dbReference type="EMBL" id="EXM21080.1"/>
    </source>
</evidence>
<protein>
    <recommendedName>
        <fullName evidence="6">FAD dependent oxidoreductase domain-containing protein</fullName>
    </recommendedName>
</protein>
<dbReference type="AlphaFoldDB" id="X0MKI8"/>
<name>X0MKI8_FUSOX</name>
<dbReference type="GO" id="GO:0008115">
    <property type="term" value="F:sarcosine oxidase activity"/>
    <property type="evidence" value="ECO:0007669"/>
    <property type="project" value="TreeGrafter"/>
</dbReference>
<dbReference type="Gene3D" id="3.50.50.60">
    <property type="entry name" value="FAD/NAD(P)-binding domain"/>
    <property type="match status" value="1"/>
</dbReference>
<gene>
    <name evidence="7" type="ORF">FOTG_10936</name>
</gene>
<evidence type="ECO:0000256" key="3">
    <source>
        <dbReference type="ARBA" id="ARBA00022630"/>
    </source>
</evidence>
<proteinExistence type="inferred from homology"/>
<dbReference type="GO" id="GO:0050660">
    <property type="term" value="F:flavin adenine dinucleotide binding"/>
    <property type="evidence" value="ECO:0007669"/>
    <property type="project" value="InterPro"/>
</dbReference>
<dbReference type="InterPro" id="IPR045170">
    <property type="entry name" value="MTOX"/>
</dbReference>
<dbReference type="Proteomes" id="UP000030701">
    <property type="component" value="Unassembled WGS sequence"/>
</dbReference>
<reference evidence="7" key="2">
    <citation type="submission" date="2012-05" db="EMBL/GenBank/DDBJ databases">
        <title>The Genome Annotation of Fusarium oxysporum Cotton.</title>
        <authorList>
            <consortium name="The Broad Institute Genomics Platform"/>
            <person name="Ma L.-J."/>
            <person name="Corby-Kistler H."/>
            <person name="Broz K."/>
            <person name="Gale L.R."/>
            <person name="Jonkers W."/>
            <person name="O'Donnell K."/>
            <person name="Ploetz R."/>
            <person name="Steinberg C."/>
            <person name="Schwartz D.C."/>
            <person name="VanEtten H."/>
            <person name="Zhou S."/>
            <person name="Young S.K."/>
            <person name="Zeng Q."/>
            <person name="Gargeya S."/>
            <person name="Fitzgerald M."/>
            <person name="Abouelleil A."/>
            <person name="Alvarado L."/>
            <person name="Chapman S.B."/>
            <person name="Gainer-Dewar J."/>
            <person name="Goldberg J."/>
            <person name="Griggs A."/>
            <person name="Gujja S."/>
            <person name="Hansen M."/>
            <person name="Howarth C."/>
            <person name="Imamovic A."/>
            <person name="Ireland A."/>
            <person name="Larimer J."/>
            <person name="McCowan C."/>
            <person name="Murphy C."/>
            <person name="Pearson M."/>
            <person name="Poon T.W."/>
            <person name="Priest M."/>
            <person name="Roberts A."/>
            <person name="Saif S."/>
            <person name="Shea T."/>
            <person name="Sykes S."/>
            <person name="Wortman J."/>
            <person name="Nusbaum C."/>
            <person name="Birren B."/>
        </authorList>
    </citation>
    <scope>NUCLEOTIDE SEQUENCE</scope>
    <source>
        <strain evidence="7">25433</strain>
    </source>
</reference>
<dbReference type="PANTHER" id="PTHR10961:SF24">
    <property type="entry name" value="HYPOTHETICAL FRUCTOSYL AMINE:OXYGEN OXIDOREDUCTASE (EUROFUNG)"/>
    <property type="match status" value="1"/>
</dbReference>
<keyword evidence="5" id="KW-0560">Oxidoreductase</keyword>
<dbReference type="Gene3D" id="3.30.9.10">
    <property type="entry name" value="D-Amino Acid Oxidase, subunit A, domain 2"/>
    <property type="match status" value="1"/>
</dbReference>
<dbReference type="HOGENOM" id="CLU_1428353_0_0_1"/>
<dbReference type="Pfam" id="PF01266">
    <property type="entry name" value="DAO"/>
    <property type="match status" value="1"/>
</dbReference>
<dbReference type="EMBL" id="JH657948">
    <property type="protein sequence ID" value="EXM21080.1"/>
    <property type="molecule type" value="Genomic_DNA"/>
</dbReference>
<comment type="cofactor">
    <cofactor evidence="1">
        <name>FAD</name>
        <dbReference type="ChEBI" id="CHEBI:57692"/>
    </cofactor>
</comment>
<evidence type="ECO:0000256" key="5">
    <source>
        <dbReference type="ARBA" id="ARBA00023002"/>
    </source>
</evidence>
<evidence type="ECO:0000256" key="4">
    <source>
        <dbReference type="ARBA" id="ARBA00022827"/>
    </source>
</evidence>
<evidence type="ECO:0000256" key="1">
    <source>
        <dbReference type="ARBA" id="ARBA00001974"/>
    </source>
</evidence>
<keyword evidence="4" id="KW-0274">FAD</keyword>
<keyword evidence="3" id="KW-0285">Flavoprotein</keyword>
<dbReference type="InterPro" id="IPR006076">
    <property type="entry name" value="FAD-dep_OxRdtase"/>
</dbReference>
<organism evidence="7">
    <name type="scientific">Fusarium oxysporum f. sp. vasinfectum 25433</name>
    <dbReference type="NCBI Taxonomy" id="1089449"/>
    <lineage>
        <taxon>Eukaryota</taxon>
        <taxon>Fungi</taxon>
        <taxon>Dikarya</taxon>
        <taxon>Ascomycota</taxon>
        <taxon>Pezizomycotina</taxon>
        <taxon>Sordariomycetes</taxon>
        <taxon>Hypocreomycetidae</taxon>
        <taxon>Hypocreales</taxon>
        <taxon>Nectriaceae</taxon>
        <taxon>Fusarium</taxon>
        <taxon>Fusarium oxysporum species complex</taxon>
    </lineage>
</organism>
<reference evidence="7" key="1">
    <citation type="submission" date="2011-11" db="EMBL/GenBank/DDBJ databases">
        <title>The Genome Sequence of Fusarium oxysporum Cotton.</title>
        <authorList>
            <consortium name="The Broad Institute Genome Sequencing Platform"/>
            <person name="Ma L.-J."/>
            <person name="Gale L.R."/>
            <person name="Schwartz D.C."/>
            <person name="Zhou S."/>
            <person name="Corby-Kistler H."/>
            <person name="Young S.K."/>
            <person name="Zeng Q."/>
            <person name="Gargeya S."/>
            <person name="Fitzgerald M."/>
            <person name="Haas B."/>
            <person name="Abouelleil A."/>
            <person name="Alvarado L."/>
            <person name="Arachchi H.M."/>
            <person name="Berlin A."/>
            <person name="Brown A."/>
            <person name="Chapman S.B."/>
            <person name="Chen Z."/>
            <person name="Dunbar C."/>
            <person name="Freedman E."/>
            <person name="Gearin G."/>
            <person name="Goldberg J."/>
            <person name="Griggs A."/>
            <person name="Gujja S."/>
            <person name="Heiman D."/>
            <person name="Howarth C."/>
            <person name="Larson L."/>
            <person name="Lui A."/>
            <person name="MacDonald P.J.P."/>
            <person name="Montmayeur A."/>
            <person name="Murphy C."/>
            <person name="Neiman D."/>
            <person name="Pearson M."/>
            <person name="Priest M."/>
            <person name="Roberts A."/>
            <person name="Saif S."/>
            <person name="Shea T."/>
            <person name="Shenoy N."/>
            <person name="Sisk P."/>
            <person name="Stolte C."/>
            <person name="Sykes S."/>
            <person name="Wortman J."/>
            <person name="Nusbaum C."/>
            <person name="Birren B."/>
        </authorList>
    </citation>
    <scope>NUCLEOTIDE SEQUENCE [LARGE SCALE GENOMIC DNA]</scope>
    <source>
        <strain evidence="7">25433</strain>
    </source>
</reference>
<dbReference type="SUPFAM" id="SSF51905">
    <property type="entry name" value="FAD/NAD(P)-binding domain"/>
    <property type="match status" value="1"/>
</dbReference>
<evidence type="ECO:0000259" key="6">
    <source>
        <dbReference type="Pfam" id="PF01266"/>
    </source>
</evidence>
<dbReference type="PANTHER" id="PTHR10961">
    <property type="entry name" value="PEROXISOMAL SARCOSINE OXIDASE"/>
    <property type="match status" value="1"/>
</dbReference>
<sequence>MTSTLTKQSQILIVGGGTWGCSTALHLARRGYTNVTVLDVNRIPSPISAGHDVNKLAGGLSTADSKGDDEDSIWKALSYAAAQGWLHDPVFQPFCHNTGSVVAGSTPKSIKQLVEDEIGDDIDQYTPLNTAEDFRKTMPEGILTGNFPGWKGFYKPTGSGWVHARKAMKAAFEESERLGVKFITGSAHHMSIKSTLAPKLI</sequence>
<evidence type="ECO:0000256" key="2">
    <source>
        <dbReference type="ARBA" id="ARBA00010989"/>
    </source>
</evidence>